<keyword evidence="1" id="KW-1133">Transmembrane helix</keyword>
<dbReference type="Proteomes" id="UP001600064">
    <property type="component" value="Unassembled WGS sequence"/>
</dbReference>
<evidence type="ECO:0000313" key="2">
    <source>
        <dbReference type="EMBL" id="KAL2265386.1"/>
    </source>
</evidence>
<comment type="caution">
    <text evidence="2">The sequence shown here is derived from an EMBL/GenBank/DDBJ whole genome shotgun (WGS) entry which is preliminary data.</text>
</comment>
<evidence type="ECO:0000313" key="3">
    <source>
        <dbReference type="Proteomes" id="UP001600064"/>
    </source>
</evidence>
<gene>
    <name evidence="2" type="ORF">VTJ83DRAFT_6486</name>
</gene>
<keyword evidence="1" id="KW-0812">Transmembrane</keyword>
<sequence length="384" mass="42726">MEELKSAICEEHEISLATLVRVLQGKGYLEDVQDARPFQAQLVLVLLGWLTMLYSPALPPREGYLELDRGGLNVSSATWVVGAIPLSRGSSLAGILRNFGTYGGPIPGTRSLRPQNQASSPRSLESANISFHTLRNVAGIRILWTSSSCEHLELDLRDNVLKLFRHPLFCAIMAVPKTGDDPGPKATYLSRCDVLGADTAGAADAEFLSSRDQRYHREIVLTFRIIFGQDSASMVNRLSLSQYQPRWWQWRWWRGFNDNMAPFLNEAPAGDSEGDPLLARLCGEDWRRVDAYEHVRSGPAKAAYAVDEELPHFADRLMALQEFVKTQNPGGFWTLLKDRRDMNRLWTIRSAVLLGIGVAVLSVLQLLVGIAQLVVAIQDLRASG</sequence>
<evidence type="ECO:0000256" key="1">
    <source>
        <dbReference type="SAM" id="Phobius"/>
    </source>
</evidence>
<keyword evidence="1" id="KW-0472">Membrane</keyword>
<accession>A0ABR4D6C7</accession>
<proteinExistence type="predicted"/>
<keyword evidence="3" id="KW-1185">Reference proteome</keyword>
<protein>
    <submittedName>
        <fullName evidence="2">Uncharacterized protein</fullName>
    </submittedName>
</protein>
<dbReference type="EMBL" id="JAZGUE010000006">
    <property type="protein sequence ID" value="KAL2265386.1"/>
    <property type="molecule type" value="Genomic_DNA"/>
</dbReference>
<name>A0ABR4D6C7_9PEZI</name>
<dbReference type="GeneID" id="98127846"/>
<feature type="transmembrane region" description="Helical" evidence="1">
    <location>
        <begin position="351"/>
        <end position="377"/>
    </location>
</feature>
<organism evidence="2 3">
    <name type="scientific">Remersonia thermophila</name>
    <dbReference type="NCBI Taxonomy" id="72144"/>
    <lineage>
        <taxon>Eukaryota</taxon>
        <taxon>Fungi</taxon>
        <taxon>Dikarya</taxon>
        <taxon>Ascomycota</taxon>
        <taxon>Pezizomycotina</taxon>
        <taxon>Sordariomycetes</taxon>
        <taxon>Sordariomycetidae</taxon>
        <taxon>Sordariales</taxon>
        <taxon>Sordariales incertae sedis</taxon>
        <taxon>Remersonia</taxon>
    </lineage>
</organism>
<reference evidence="2 3" key="1">
    <citation type="journal article" date="2024" name="Commun. Biol.">
        <title>Comparative genomic analysis of thermophilic fungi reveals convergent evolutionary adaptations and gene losses.</title>
        <authorList>
            <person name="Steindorff A.S."/>
            <person name="Aguilar-Pontes M.V."/>
            <person name="Robinson A.J."/>
            <person name="Andreopoulos B."/>
            <person name="LaButti K."/>
            <person name="Kuo A."/>
            <person name="Mondo S."/>
            <person name="Riley R."/>
            <person name="Otillar R."/>
            <person name="Haridas S."/>
            <person name="Lipzen A."/>
            <person name="Grimwood J."/>
            <person name="Schmutz J."/>
            <person name="Clum A."/>
            <person name="Reid I.D."/>
            <person name="Moisan M.C."/>
            <person name="Butler G."/>
            <person name="Nguyen T.T.M."/>
            <person name="Dewar K."/>
            <person name="Conant G."/>
            <person name="Drula E."/>
            <person name="Henrissat B."/>
            <person name="Hansel C."/>
            <person name="Singer S."/>
            <person name="Hutchinson M.I."/>
            <person name="de Vries R.P."/>
            <person name="Natvig D.O."/>
            <person name="Powell A.J."/>
            <person name="Tsang A."/>
            <person name="Grigoriev I.V."/>
        </authorList>
    </citation>
    <scope>NUCLEOTIDE SEQUENCE [LARGE SCALE GENOMIC DNA]</scope>
    <source>
        <strain evidence="2 3">ATCC 22073</strain>
    </source>
</reference>
<dbReference type="RefSeq" id="XP_070864113.1">
    <property type="nucleotide sequence ID" value="XM_071013202.1"/>
</dbReference>